<sequence>MVMSHTLTATLAEDLPSTALVTLHVRSEGDVVCPLVLRPQECEEGESTAKVKHRSEQEVRTSRKNEVIGLVRTIQFSSKASKLPGERYPPDLCTSCYLNEVPNCIQVVMRLAEAVAVTLPAGYGGSNLDLHTGEKSSNDFCVCSRLLLTNNHPVLTPFLRVGALVNPPGSPQLMQVVRSYRLFSQQVCSFILTALLEWLLSERLLCKMLRWPFFSRRENHPMISPALGQERGNVRLLLTKNHPVSTPTFQVGVPRSGERILMSNFRKEVITCALVRVFSATGAATGLQHDGTVGGACRPRHAHCNKLPTTAAKKPSANCFFK</sequence>
<reference evidence="1" key="1">
    <citation type="submission" date="2016-07" db="EMBL/GenBank/DDBJ databases">
        <authorList>
            <person name="Bretaudeau A."/>
        </authorList>
    </citation>
    <scope>NUCLEOTIDE SEQUENCE</scope>
    <source>
        <strain evidence="1">Rice</strain>
        <tissue evidence="1">Whole body</tissue>
    </source>
</reference>
<dbReference type="EMBL" id="ODYU01002297">
    <property type="protein sequence ID" value="SOQ39596.1"/>
    <property type="molecule type" value="Genomic_DNA"/>
</dbReference>
<dbReference type="AlphaFoldDB" id="A0A2H1VFN4"/>
<protein>
    <submittedName>
        <fullName evidence="1">SFRICE_001761</fullName>
    </submittedName>
</protein>
<gene>
    <name evidence="1" type="ORF">SFRICE_001761</name>
</gene>
<organism evidence="1">
    <name type="scientific">Spodoptera frugiperda</name>
    <name type="common">Fall armyworm</name>
    <dbReference type="NCBI Taxonomy" id="7108"/>
    <lineage>
        <taxon>Eukaryota</taxon>
        <taxon>Metazoa</taxon>
        <taxon>Ecdysozoa</taxon>
        <taxon>Arthropoda</taxon>
        <taxon>Hexapoda</taxon>
        <taxon>Insecta</taxon>
        <taxon>Pterygota</taxon>
        <taxon>Neoptera</taxon>
        <taxon>Endopterygota</taxon>
        <taxon>Lepidoptera</taxon>
        <taxon>Glossata</taxon>
        <taxon>Ditrysia</taxon>
        <taxon>Noctuoidea</taxon>
        <taxon>Noctuidae</taxon>
        <taxon>Amphipyrinae</taxon>
        <taxon>Spodoptera</taxon>
    </lineage>
</organism>
<proteinExistence type="predicted"/>
<name>A0A2H1VFN4_SPOFR</name>
<evidence type="ECO:0000313" key="1">
    <source>
        <dbReference type="EMBL" id="SOQ39596.1"/>
    </source>
</evidence>
<accession>A0A2H1VFN4</accession>